<dbReference type="InterPro" id="IPR000326">
    <property type="entry name" value="PAP2/HPO"/>
</dbReference>
<feature type="transmembrane region" description="Helical" evidence="1">
    <location>
        <begin position="131"/>
        <end position="150"/>
    </location>
</feature>
<sequence>MFPAWDENLFRLINEWHSNSADLIMQFLSDKYVWIPLYAFLIWKLFQHNRKSIKASVFYLVLTIVWADQISSSILKPLVKRLRPSHVPEFQSWIHMPNGPGGLYGFCSSHAANAFAVAVGFYLLTRNKPLGIALLIWASLIAYSRIYLGVHYPLDVITGAVIGTTGAVILKLFVYDKLVKN</sequence>
<reference evidence="3 4" key="1">
    <citation type="submission" date="2024-03" db="EMBL/GenBank/DDBJ databases">
        <title>Aquirufa genome sequencing.</title>
        <authorList>
            <person name="Pitt A."/>
            <person name="Hahn M.W."/>
        </authorList>
    </citation>
    <scope>NUCLEOTIDE SEQUENCE [LARGE SCALE GENOMIC DNA]</scope>
    <source>
        <strain evidence="3 4">OSTEICH-129V</strain>
    </source>
</reference>
<dbReference type="InterPro" id="IPR036938">
    <property type="entry name" value="PAP2/HPO_sf"/>
</dbReference>
<dbReference type="Pfam" id="PF01569">
    <property type="entry name" value="PAP2"/>
    <property type="match status" value="1"/>
</dbReference>
<evidence type="ECO:0000256" key="1">
    <source>
        <dbReference type="SAM" id="Phobius"/>
    </source>
</evidence>
<dbReference type="SMART" id="SM00014">
    <property type="entry name" value="acidPPc"/>
    <property type="match status" value="1"/>
</dbReference>
<evidence type="ECO:0000313" key="4">
    <source>
        <dbReference type="Proteomes" id="UP001598138"/>
    </source>
</evidence>
<dbReference type="EMBL" id="JBBKXZ010000001">
    <property type="protein sequence ID" value="MFD3393681.1"/>
    <property type="molecule type" value="Genomic_DNA"/>
</dbReference>
<feature type="transmembrane region" description="Helical" evidence="1">
    <location>
        <begin position="103"/>
        <end position="124"/>
    </location>
</feature>
<dbReference type="Gene3D" id="1.20.144.10">
    <property type="entry name" value="Phosphatidic acid phosphatase type 2/haloperoxidase"/>
    <property type="match status" value="1"/>
</dbReference>
<keyword evidence="1" id="KW-1133">Transmembrane helix</keyword>
<accession>A0ABW6D9V7</accession>
<dbReference type="PANTHER" id="PTHR14969:SF13">
    <property type="entry name" value="AT30094P"/>
    <property type="match status" value="1"/>
</dbReference>
<gene>
    <name evidence="3" type="ORF">U0R10_03515</name>
</gene>
<dbReference type="RefSeq" id="WP_377982518.1">
    <property type="nucleotide sequence ID" value="NZ_JBBKXZ010000001.1"/>
</dbReference>
<evidence type="ECO:0000259" key="2">
    <source>
        <dbReference type="SMART" id="SM00014"/>
    </source>
</evidence>
<feature type="transmembrane region" description="Helical" evidence="1">
    <location>
        <begin position="156"/>
        <end position="175"/>
    </location>
</feature>
<name>A0ABW6D9V7_9BACT</name>
<protein>
    <submittedName>
        <fullName evidence="3">Phosphatase PAP2 family protein</fullName>
    </submittedName>
</protein>
<dbReference type="PANTHER" id="PTHR14969">
    <property type="entry name" value="SPHINGOSINE-1-PHOSPHATE PHOSPHOHYDROLASE"/>
    <property type="match status" value="1"/>
</dbReference>
<evidence type="ECO:0000313" key="3">
    <source>
        <dbReference type="EMBL" id="MFD3393681.1"/>
    </source>
</evidence>
<dbReference type="Proteomes" id="UP001598138">
    <property type="component" value="Unassembled WGS sequence"/>
</dbReference>
<feature type="domain" description="Phosphatidic acid phosphatase type 2/haloperoxidase" evidence="2">
    <location>
        <begin position="56"/>
        <end position="171"/>
    </location>
</feature>
<proteinExistence type="predicted"/>
<organism evidence="3 4">
    <name type="scientific">Aquirufa avitistagni</name>
    <dbReference type="NCBI Taxonomy" id="3104728"/>
    <lineage>
        <taxon>Bacteria</taxon>
        <taxon>Pseudomonadati</taxon>
        <taxon>Bacteroidota</taxon>
        <taxon>Cytophagia</taxon>
        <taxon>Cytophagales</taxon>
        <taxon>Flectobacillaceae</taxon>
        <taxon>Aquirufa</taxon>
    </lineage>
</organism>
<dbReference type="SUPFAM" id="SSF48317">
    <property type="entry name" value="Acid phosphatase/Vanadium-dependent haloperoxidase"/>
    <property type="match status" value="1"/>
</dbReference>
<feature type="transmembrane region" description="Helical" evidence="1">
    <location>
        <begin position="55"/>
        <end position="75"/>
    </location>
</feature>
<keyword evidence="1" id="KW-0812">Transmembrane</keyword>
<comment type="caution">
    <text evidence="3">The sequence shown here is derived from an EMBL/GenBank/DDBJ whole genome shotgun (WGS) entry which is preliminary data.</text>
</comment>
<keyword evidence="4" id="KW-1185">Reference proteome</keyword>
<keyword evidence="1" id="KW-0472">Membrane</keyword>
<feature type="transmembrane region" description="Helical" evidence="1">
    <location>
        <begin position="23"/>
        <end position="43"/>
    </location>
</feature>